<keyword evidence="6" id="KW-0479">Metal-binding</keyword>
<gene>
    <name evidence="14" type="ORF">GGQ92_000710</name>
</gene>
<evidence type="ECO:0000256" key="3">
    <source>
        <dbReference type="ARBA" id="ARBA00007931"/>
    </source>
</evidence>
<accession>A0A841RJY4</accession>
<dbReference type="EC" id="3.4.24.-" evidence="14"/>
<evidence type="ECO:0000259" key="13">
    <source>
        <dbReference type="Pfam" id="PF02163"/>
    </source>
</evidence>
<protein>
    <submittedName>
        <fullName evidence="14">Stage IV sporulation protein FB</fullName>
        <ecNumber evidence="14">3.4.24.-</ecNumber>
    </submittedName>
</protein>
<dbReference type="InterPro" id="IPR008915">
    <property type="entry name" value="Peptidase_M50"/>
</dbReference>
<dbReference type="GO" id="GO:0008237">
    <property type="term" value="F:metallopeptidase activity"/>
    <property type="evidence" value="ECO:0007669"/>
    <property type="project" value="UniProtKB-KW"/>
</dbReference>
<keyword evidence="9 12" id="KW-1133">Transmembrane helix</keyword>
<feature type="transmembrane region" description="Helical" evidence="12">
    <location>
        <begin position="153"/>
        <end position="171"/>
    </location>
</feature>
<comment type="cofactor">
    <cofactor evidence="1">
        <name>Zn(2+)</name>
        <dbReference type="ChEBI" id="CHEBI:29105"/>
    </cofactor>
</comment>
<evidence type="ECO:0000256" key="4">
    <source>
        <dbReference type="ARBA" id="ARBA00022670"/>
    </source>
</evidence>
<evidence type="ECO:0000256" key="8">
    <source>
        <dbReference type="ARBA" id="ARBA00022833"/>
    </source>
</evidence>
<keyword evidence="5 12" id="KW-0812">Transmembrane</keyword>
<dbReference type="Pfam" id="PF02163">
    <property type="entry name" value="Peptidase_M50"/>
    <property type="match status" value="1"/>
</dbReference>
<dbReference type="GO" id="GO:0016020">
    <property type="term" value="C:membrane"/>
    <property type="evidence" value="ECO:0007669"/>
    <property type="project" value="UniProtKB-SubCell"/>
</dbReference>
<keyword evidence="10" id="KW-0482">Metalloprotease</keyword>
<name>A0A841RJY4_9BACI</name>
<keyword evidence="11 12" id="KW-0472">Membrane</keyword>
<dbReference type="GO" id="GO:0046872">
    <property type="term" value="F:metal ion binding"/>
    <property type="evidence" value="ECO:0007669"/>
    <property type="project" value="UniProtKB-KW"/>
</dbReference>
<keyword evidence="4" id="KW-0645">Protease</keyword>
<evidence type="ECO:0000256" key="10">
    <source>
        <dbReference type="ARBA" id="ARBA00023049"/>
    </source>
</evidence>
<feature type="transmembrane region" description="Helical" evidence="12">
    <location>
        <begin position="83"/>
        <end position="103"/>
    </location>
</feature>
<evidence type="ECO:0000256" key="5">
    <source>
        <dbReference type="ARBA" id="ARBA00022692"/>
    </source>
</evidence>
<feature type="transmembrane region" description="Helical" evidence="12">
    <location>
        <begin position="12"/>
        <end position="41"/>
    </location>
</feature>
<evidence type="ECO:0000256" key="7">
    <source>
        <dbReference type="ARBA" id="ARBA00022801"/>
    </source>
</evidence>
<dbReference type="AlphaFoldDB" id="A0A841RJY4"/>
<feature type="domain" description="Peptidase M50" evidence="13">
    <location>
        <begin position="32"/>
        <end position="103"/>
    </location>
</feature>
<dbReference type="GO" id="GO:0006508">
    <property type="term" value="P:proteolysis"/>
    <property type="evidence" value="ECO:0007669"/>
    <property type="project" value="UniProtKB-KW"/>
</dbReference>
<keyword evidence="8" id="KW-0862">Zinc</keyword>
<comment type="subcellular location">
    <subcellularLocation>
        <location evidence="2">Membrane</location>
        <topology evidence="2">Multi-pass membrane protein</topology>
    </subcellularLocation>
</comment>
<evidence type="ECO:0000256" key="1">
    <source>
        <dbReference type="ARBA" id="ARBA00001947"/>
    </source>
</evidence>
<evidence type="ECO:0000313" key="14">
    <source>
        <dbReference type="EMBL" id="MBB6511943.1"/>
    </source>
</evidence>
<organism evidence="14 15">
    <name type="scientific">Gracilibacillus halotolerans</name>
    <dbReference type="NCBI Taxonomy" id="74386"/>
    <lineage>
        <taxon>Bacteria</taxon>
        <taxon>Bacillati</taxon>
        <taxon>Bacillota</taxon>
        <taxon>Bacilli</taxon>
        <taxon>Bacillales</taxon>
        <taxon>Bacillaceae</taxon>
        <taxon>Gracilibacillus</taxon>
    </lineage>
</organism>
<keyword evidence="15" id="KW-1185">Reference proteome</keyword>
<evidence type="ECO:0000256" key="6">
    <source>
        <dbReference type="ARBA" id="ARBA00022723"/>
    </source>
</evidence>
<evidence type="ECO:0000256" key="2">
    <source>
        <dbReference type="ARBA" id="ARBA00004141"/>
    </source>
</evidence>
<evidence type="ECO:0000256" key="12">
    <source>
        <dbReference type="SAM" id="Phobius"/>
    </source>
</evidence>
<evidence type="ECO:0000256" key="9">
    <source>
        <dbReference type="ARBA" id="ARBA00022989"/>
    </source>
</evidence>
<dbReference type="RefSeq" id="WP_184244606.1">
    <property type="nucleotide sequence ID" value="NZ_BAAACU010000022.1"/>
</dbReference>
<dbReference type="CDD" id="cd06161">
    <property type="entry name" value="S2P-M50_SpoIVFB"/>
    <property type="match status" value="1"/>
</dbReference>
<comment type="similarity">
    <text evidence="3">Belongs to the peptidase M50B family.</text>
</comment>
<evidence type="ECO:0000313" key="15">
    <source>
        <dbReference type="Proteomes" id="UP000572212"/>
    </source>
</evidence>
<dbReference type="Proteomes" id="UP000572212">
    <property type="component" value="Unassembled WGS sequence"/>
</dbReference>
<dbReference type="PANTHER" id="PTHR39188">
    <property type="entry name" value="MEMBRANE-ASSOCIATED ZINC METALLOPROTEASE M50B"/>
    <property type="match status" value="1"/>
</dbReference>
<keyword evidence="7 14" id="KW-0378">Hydrolase</keyword>
<dbReference type="EMBL" id="JACHON010000001">
    <property type="protein sequence ID" value="MBB6511943.1"/>
    <property type="molecule type" value="Genomic_DNA"/>
</dbReference>
<comment type="caution">
    <text evidence="14">The sequence shown here is derived from an EMBL/GenBank/DDBJ whole genome shotgun (WGS) entry which is preliminary data.</text>
</comment>
<feature type="transmembrane region" description="Helical" evidence="12">
    <location>
        <begin position="115"/>
        <end position="132"/>
    </location>
</feature>
<dbReference type="PANTHER" id="PTHR39188:SF3">
    <property type="entry name" value="STAGE IV SPORULATION PROTEIN FB"/>
    <property type="match status" value="1"/>
</dbReference>
<sequence>MENKNKFPTIHIHPILIFFIAVGIVTGMLTELIIIFTLVCFHELGHFLCARFYKWRIERIFLWVFGGTMETDEAFRRPIKEEFFVTLAGPFQNVLVFIILIFLPKDLFPESVYTLILQYNGAILLGNLLPIWPLDGGKLVKLTLDYLIPYHRAHYWMVSLSVFSLVIGIAYCFLTDLANLSIFLLFSFLLMENRLEWKRRYYRWWRFLWFRWTEPKRYPKTEWLTFNDTENVKVVLQNFYRNRNHIIILEKDGLSYPVPEKEFLRVYMNGKHLTMNKHV</sequence>
<proteinExistence type="inferred from homology"/>
<reference evidence="14 15" key="1">
    <citation type="submission" date="2020-08" db="EMBL/GenBank/DDBJ databases">
        <title>Genomic Encyclopedia of Type Strains, Phase IV (KMG-IV): sequencing the most valuable type-strain genomes for metagenomic binning, comparative biology and taxonomic classification.</title>
        <authorList>
            <person name="Goeker M."/>
        </authorList>
    </citation>
    <scope>NUCLEOTIDE SEQUENCE [LARGE SCALE GENOMIC DNA]</scope>
    <source>
        <strain evidence="14 15">DSM 11805</strain>
    </source>
</reference>
<evidence type="ECO:0000256" key="11">
    <source>
        <dbReference type="ARBA" id="ARBA00023136"/>
    </source>
</evidence>